<dbReference type="GO" id="GO:0000145">
    <property type="term" value="C:exocyst"/>
    <property type="evidence" value="ECO:0007669"/>
    <property type="project" value="InterPro"/>
</dbReference>
<evidence type="ECO:0000256" key="1">
    <source>
        <dbReference type="SAM" id="MobiDB-lite"/>
    </source>
</evidence>
<dbReference type="InterPro" id="IPR010326">
    <property type="entry name" value="EXOC3/Sec6"/>
</dbReference>
<keyword evidence="2" id="KW-1185">Reference proteome</keyword>
<evidence type="ECO:0000313" key="2">
    <source>
        <dbReference type="Proteomes" id="UP001652627"/>
    </source>
</evidence>
<accession>A0A8B7IBF0</accession>
<feature type="compositionally biased region" description="Basic and acidic residues" evidence="1">
    <location>
        <begin position="49"/>
        <end position="65"/>
    </location>
</feature>
<dbReference type="GeneID" id="106482977"/>
<organism evidence="2 3">
    <name type="scientific">Apteryx mantelli</name>
    <name type="common">North Island brown kiwi</name>
    <dbReference type="NCBI Taxonomy" id="2696672"/>
    <lineage>
        <taxon>Eukaryota</taxon>
        <taxon>Metazoa</taxon>
        <taxon>Chordata</taxon>
        <taxon>Craniata</taxon>
        <taxon>Vertebrata</taxon>
        <taxon>Euteleostomi</taxon>
        <taxon>Archelosauria</taxon>
        <taxon>Archosauria</taxon>
        <taxon>Dinosauria</taxon>
        <taxon>Saurischia</taxon>
        <taxon>Theropoda</taxon>
        <taxon>Coelurosauria</taxon>
        <taxon>Aves</taxon>
        <taxon>Palaeognathae</taxon>
        <taxon>Apterygiformes</taxon>
        <taxon>Apterygidae</taxon>
        <taxon>Apteryx</taxon>
    </lineage>
</organism>
<gene>
    <name evidence="3" type="primary">TNFAIP2</name>
</gene>
<dbReference type="CTD" id="7127"/>
<proteinExistence type="predicted"/>
<evidence type="ECO:0000313" key="3">
    <source>
        <dbReference type="RefSeq" id="XP_013796240.1"/>
    </source>
</evidence>
<dbReference type="PANTHER" id="PTHR21292:SF4">
    <property type="entry name" value="TUMOR NECROSIS FACTOR ALPHA-INDUCED PROTEIN 2"/>
    <property type="match status" value="1"/>
</dbReference>
<feature type="compositionally biased region" description="Polar residues" evidence="1">
    <location>
        <begin position="70"/>
        <end position="79"/>
    </location>
</feature>
<dbReference type="AlphaFoldDB" id="A0A8B7IBF0"/>
<dbReference type="Gene3D" id="1.10.357.50">
    <property type="match status" value="1"/>
</dbReference>
<dbReference type="Proteomes" id="UP001652627">
    <property type="component" value="Chromosome 4"/>
</dbReference>
<dbReference type="Pfam" id="PF06046">
    <property type="entry name" value="Sec6"/>
    <property type="match status" value="1"/>
</dbReference>
<dbReference type="GO" id="GO:0051601">
    <property type="term" value="P:exocyst localization"/>
    <property type="evidence" value="ECO:0007669"/>
    <property type="project" value="TreeGrafter"/>
</dbReference>
<feature type="region of interest" description="Disordered" evidence="1">
    <location>
        <begin position="18"/>
        <end position="88"/>
    </location>
</feature>
<feature type="compositionally biased region" description="Polar residues" evidence="1">
    <location>
        <begin position="28"/>
        <end position="37"/>
    </location>
</feature>
<sequence length="655" mass="75123">MMKMLPFLQSGPIGIRKESKDCIEENRQLGNPSTSVAEQVPVCPEPSEDWSKDQVKKSEKQEAACRHSRTSSITSNGSCASAGESPEKGKKGLIGILKSALKKKKDSKPLSVKQIMDLIEENKFPDAAQHLIVLEKSLSIKSEEELKTSQQDIESVYEILKRKVFDILKDSVLLAAAKPDLLQQAVDALKEQEKEDQNYLSESLPDQNMQSRPRKWKEVWMATVKESVETRMKDTRRTPTTENLSTAGQNLLHMGKTMKEDLTVVVQLIKQLYPPEFNVCSTYAELYHNYFASQLKKTAESQLEDKDIYLLLSWVHNIYPNDIRKDRVLAKELEKVKLGSLLPSSLIKELEKKYLGSEEATVKNCLSRCLETEIQRWKKDQEPEKLDGHFHSELAILAIQNIHGGQKRADALSAALGEEISPCLSRELAAFLKSYKDAFEDFKEKNKKQRFYKPILIANINNCRNFRDYAEKNIAEKDDDKVSILSTLSDIENSGFDVLLQQLFAQLKPIYKKFTENKWDSSDEIMNEIIKTTRKYISDFQTLNDPFYKAVIEKIHVHLVKEYIVRLLKRRVSLKSPAQQQNLAQNVSKNAAALETFCTNHLLYQSVESQSRRKTHNDCANHEIVYVYANHTSFNVPCIYHTKVAISNLWLYIHR</sequence>
<protein>
    <submittedName>
        <fullName evidence="3">Tumor necrosis factor alpha-induced protein 2 isoform X2</fullName>
    </submittedName>
</protein>
<dbReference type="PANTHER" id="PTHR21292">
    <property type="entry name" value="EXOCYST COMPLEX COMPONENT SEC6-RELATED"/>
    <property type="match status" value="1"/>
</dbReference>
<dbReference type="GO" id="GO:0000149">
    <property type="term" value="F:SNARE binding"/>
    <property type="evidence" value="ECO:0007669"/>
    <property type="project" value="TreeGrafter"/>
</dbReference>
<name>A0A8B7IBF0_9AVES</name>
<dbReference type="RefSeq" id="XP_013796240.1">
    <property type="nucleotide sequence ID" value="XM_013940786.2"/>
</dbReference>
<feature type="compositionally biased region" description="Basic and acidic residues" evidence="1">
    <location>
        <begin position="18"/>
        <end position="27"/>
    </location>
</feature>
<dbReference type="GO" id="GO:0006887">
    <property type="term" value="P:exocytosis"/>
    <property type="evidence" value="ECO:0007669"/>
    <property type="project" value="InterPro"/>
</dbReference>
<reference evidence="3" key="1">
    <citation type="submission" date="2025-08" db="UniProtKB">
        <authorList>
            <consortium name="RefSeq"/>
        </authorList>
    </citation>
    <scope>IDENTIFICATION</scope>
    <source>
        <tissue evidence="3">Blood</tissue>
    </source>
</reference>